<dbReference type="InterPro" id="IPR023213">
    <property type="entry name" value="CAT-like_dom_sf"/>
</dbReference>
<keyword evidence="3" id="KW-1185">Reference proteome</keyword>
<dbReference type="OrthoDB" id="444127at2759"/>
<dbReference type="PANTHER" id="PTHR31896:SF64">
    <property type="entry name" value="TRICHOTHECENE 3-O-ACETYLTRANSFERASE"/>
    <property type="match status" value="1"/>
</dbReference>
<dbReference type="Pfam" id="PF02458">
    <property type="entry name" value="Transferase"/>
    <property type="match status" value="1"/>
</dbReference>
<keyword evidence="1 2" id="KW-0808">Transferase</keyword>
<dbReference type="GO" id="GO:0016740">
    <property type="term" value="F:transferase activity"/>
    <property type="evidence" value="ECO:0007669"/>
    <property type="project" value="UniProtKB-KW"/>
</dbReference>
<reference evidence="2" key="1">
    <citation type="journal article" date="2021" name="Nat. Commun.">
        <title>Genetic determinants of endophytism in the Arabidopsis root mycobiome.</title>
        <authorList>
            <person name="Mesny F."/>
            <person name="Miyauchi S."/>
            <person name="Thiergart T."/>
            <person name="Pickel B."/>
            <person name="Atanasova L."/>
            <person name="Karlsson M."/>
            <person name="Huettel B."/>
            <person name="Barry K.W."/>
            <person name="Haridas S."/>
            <person name="Chen C."/>
            <person name="Bauer D."/>
            <person name="Andreopoulos W."/>
            <person name="Pangilinan J."/>
            <person name="LaButti K."/>
            <person name="Riley R."/>
            <person name="Lipzen A."/>
            <person name="Clum A."/>
            <person name="Drula E."/>
            <person name="Henrissat B."/>
            <person name="Kohler A."/>
            <person name="Grigoriev I.V."/>
            <person name="Martin F.M."/>
            <person name="Hacquard S."/>
        </authorList>
    </citation>
    <scope>NUCLEOTIDE SEQUENCE</scope>
    <source>
        <strain evidence="2">MPI-CAGE-CH-0235</strain>
    </source>
</reference>
<dbReference type="Proteomes" id="UP000813444">
    <property type="component" value="Unassembled WGS sequence"/>
</dbReference>
<evidence type="ECO:0000313" key="2">
    <source>
        <dbReference type="EMBL" id="KAH7303942.1"/>
    </source>
</evidence>
<evidence type="ECO:0000313" key="3">
    <source>
        <dbReference type="Proteomes" id="UP000813444"/>
    </source>
</evidence>
<sequence length="513" mass="56981">MSHDQAMSKSPAGLHTIPLSLLDSTTANFANTNAVWAFEQPAKLDSFDKVIQHLRKCLCLVLEAYPPWCGTLKAATGTADEGTRAFPPHCQRYGRLYAVYGTDDDTGVEFTAAKSTATLADIHPSYRQAEQPQWNRRDGLDCFLSPSRLGNPLRTGNKEDDGVCESLMAIMITQLACQGVVISAKMAHPLGDITTLVAFMKDWAQISRAELGMSDLHRIPRLFNPLRLDSLATGDIDSQRPDDKIVTLAHSLPMHRYDWWHSSRPDAFKDRDISPMGTAMPWAEWNTQQQLSHYTIHLNKQQVDYLWRQANVTSETPISRHDAILGHTWSCISRARQLQDDKPVHCDLVYGLRPALGLGEMFLGSPIIMLNIELPSDVVSDSQCAAPVARKIRSTLVQMSSEDNIKAHLHALAFEMSPQRIWQAFLGSRHILATSWARAGLYEVDFGLGGRLRFADGVISGVDGLVLIKEAPPQAVDASSSGSWTEYGVDVTMHICEDDMERLLNDPILLPQV</sequence>
<proteinExistence type="predicted"/>
<dbReference type="InterPro" id="IPR051283">
    <property type="entry name" value="Sec_Metabolite_Acyltrans"/>
</dbReference>
<gene>
    <name evidence="2" type="ORF">B0I35DRAFT_454962</name>
</gene>
<evidence type="ECO:0000256" key="1">
    <source>
        <dbReference type="ARBA" id="ARBA00022679"/>
    </source>
</evidence>
<dbReference type="Gene3D" id="3.30.559.10">
    <property type="entry name" value="Chloramphenicol acetyltransferase-like domain"/>
    <property type="match status" value="2"/>
</dbReference>
<protein>
    <submittedName>
        <fullName evidence="2">Transferase family protein</fullName>
    </submittedName>
</protein>
<dbReference type="PANTHER" id="PTHR31896">
    <property type="entry name" value="FAMILY REGULATORY PROTEIN, PUTATIVE (AFU_ORTHOLOGUE AFUA_3G14730)-RELATED"/>
    <property type="match status" value="1"/>
</dbReference>
<dbReference type="EMBL" id="JAGPNK010000027">
    <property type="protein sequence ID" value="KAH7303942.1"/>
    <property type="molecule type" value="Genomic_DNA"/>
</dbReference>
<accession>A0A8K0SBV1</accession>
<organism evidence="2 3">
    <name type="scientific">Stachybotrys elegans</name>
    <dbReference type="NCBI Taxonomy" id="80388"/>
    <lineage>
        <taxon>Eukaryota</taxon>
        <taxon>Fungi</taxon>
        <taxon>Dikarya</taxon>
        <taxon>Ascomycota</taxon>
        <taxon>Pezizomycotina</taxon>
        <taxon>Sordariomycetes</taxon>
        <taxon>Hypocreomycetidae</taxon>
        <taxon>Hypocreales</taxon>
        <taxon>Stachybotryaceae</taxon>
        <taxon>Stachybotrys</taxon>
    </lineage>
</organism>
<name>A0A8K0SBV1_9HYPO</name>
<comment type="caution">
    <text evidence="2">The sequence shown here is derived from an EMBL/GenBank/DDBJ whole genome shotgun (WGS) entry which is preliminary data.</text>
</comment>
<dbReference type="AlphaFoldDB" id="A0A8K0SBV1"/>